<comment type="subcellular location">
    <subcellularLocation>
        <location evidence="1">Endomembrane system</location>
        <topology evidence="1">Multi-pass membrane protein</topology>
    </subcellularLocation>
    <subcellularLocation>
        <location evidence="7">Golgi apparatus membrane</location>
        <topology evidence="7">Multi-pass membrane protein</topology>
    </subcellularLocation>
</comment>
<feature type="transmembrane region" description="Helical" evidence="7">
    <location>
        <begin position="201"/>
        <end position="220"/>
    </location>
</feature>
<proteinExistence type="inferred from homology"/>
<keyword evidence="6 7" id="KW-0472">Membrane</keyword>
<keyword evidence="7" id="KW-0333">Golgi apparatus</keyword>
<comment type="caution">
    <text evidence="7">Lacks conserved residue(s) required for the propagation of feature annotation.</text>
</comment>
<dbReference type="RefSeq" id="XP_014161612.1">
    <property type="nucleotide sequence ID" value="XM_014306137.1"/>
</dbReference>
<dbReference type="EMBL" id="KQ241601">
    <property type="protein sequence ID" value="KNC87710.1"/>
    <property type="molecule type" value="Genomic_DNA"/>
</dbReference>
<keyword evidence="3 7" id="KW-0812">Transmembrane</keyword>
<evidence type="ECO:0000256" key="2">
    <source>
        <dbReference type="ARBA" id="ARBA00022502"/>
    </source>
</evidence>
<comment type="function">
    <text evidence="7">Involved in the lipid remodeling steps of GPI-anchor maturation.</text>
</comment>
<organism evidence="8 9">
    <name type="scientific">Sphaeroforma arctica JP610</name>
    <dbReference type="NCBI Taxonomy" id="667725"/>
    <lineage>
        <taxon>Eukaryota</taxon>
        <taxon>Ichthyosporea</taxon>
        <taxon>Ichthyophonida</taxon>
        <taxon>Sphaeroforma</taxon>
    </lineage>
</organism>
<reference evidence="8 9" key="1">
    <citation type="submission" date="2011-02" db="EMBL/GenBank/DDBJ databases">
        <title>The Genome Sequence of Sphaeroforma arctica JP610.</title>
        <authorList>
            <consortium name="The Broad Institute Genome Sequencing Platform"/>
            <person name="Russ C."/>
            <person name="Cuomo C."/>
            <person name="Young S.K."/>
            <person name="Zeng Q."/>
            <person name="Gargeya S."/>
            <person name="Alvarado L."/>
            <person name="Berlin A."/>
            <person name="Chapman S.B."/>
            <person name="Chen Z."/>
            <person name="Freedman E."/>
            <person name="Gellesch M."/>
            <person name="Goldberg J."/>
            <person name="Griggs A."/>
            <person name="Gujja S."/>
            <person name="Heilman E."/>
            <person name="Heiman D."/>
            <person name="Howarth C."/>
            <person name="Mehta T."/>
            <person name="Neiman D."/>
            <person name="Pearson M."/>
            <person name="Roberts A."/>
            <person name="Saif S."/>
            <person name="Shea T."/>
            <person name="Shenoy N."/>
            <person name="Sisk P."/>
            <person name="Stolte C."/>
            <person name="Sykes S."/>
            <person name="White J."/>
            <person name="Yandava C."/>
            <person name="Burger G."/>
            <person name="Gray M.W."/>
            <person name="Holland P.W.H."/>
            <person name="King N."/>
            <person name="Lang F.B.F."/>
            <person name="Roger A.J."/>
            <person name="Ruiz-Trillo I."/>
            <person name="Haas B."/>
            <person name="Nusbaum C."/>
            <person name="Birren B."/>
        </authorList>
    </citation>
    <scope>NUCLEOTIDE SEQUENCE [LARGE SCALE GENOMIC DNA]</scope>
    <source>
        <strain evidence="8 9">JP610</strain>
    </source>
</reference>
<dbReference type="Proteomes" id="UP000054560">
    <property type="component" value="Unassembled WGS sequence"/>
</dbReference>
<evidence type="ECO:0000256" key="3">
    <source>
        <dbReference type="ARBA" id="ARBA00022692"/>
    </source>
</evidence>
<feature type="signal peptide" evidence="7">
    <location>
        <begin position="1"/>
        <end position="29"/>
    </location>
</feature>
<dbReference type="PANTHER" id="PTHR13148:SF0">
    <property type="entry name" value="POST-GPI ATTACHMENT TO PROTEINS FACTOR 3"/>
    <property type="match status" value="1"/>
</dbReference>
<keyword evidence="2 7" id="KW-0337">GPI-anchor biosynthesis</keyword>
<dbReference type="GO" id="GO:0005789">
    <property type="term" value="C:endoplasmic reticulum membrane"/>
    <property type="evidence" value="ECO:0007669"/>
    <property type="project" value="TreeGrafter"/>
</dbReference>
<dbReference type="Pfam" id="PF04080">
    <property type="entry name" value="Per1"/>
    <property type="match status" value="1"/>
</dbReference>
<keyword evidence="5 7" id="KW-1133">Transmembrane helix</keyword>
<dbReference type="OrthoDB" id="419770at2759"/>
<evidence type="ECO:0000313" key="9">
    <source>
        <dbReference type="Proteomes" id="UP000054560"/>
    </source>
</evidence>
<keyword evidence="4 7" id="KW-0732">Signal</keyword>
<dbReference type="GeneID" id="25900720"/>
<comment type="similarity">
    <text evidence="7">Belongs to the PGAP3 family.</text>
</comment>
<dbReference type="GO" id="GO:0006506">
    <property type="term" value="P:GPI anchor biosynthetic process"/>
    <property type="evidence" value="ECO:0007669"/>
    <property type="project" value="UniProtKB-KW"/>
</dbReference>
<feature type="chain" id="PRO_5016482902" description="Post-GPI attachment to proteins factor 3" evidence="7">
    <location>
        <begin position="30"/>
        <end position="321"/>
    </location>
</feature>
<keyword evidence="9" id="KW-1185">Reference proteome</keyword>
<dbReference type="eggNOG" id="KOG2970">
    <property type="taxonomic scope" value="Eukaryota"/>
</dbReference>
<dbReference type="STRING" id="667725.A0A0L0GF87"/>
<feature type="transmembrane region" description="Helical" evidence="7">
    <location>
        <begin position="226"/>
        <end position="246"/>
    </location>
</feature>
<evidence type="ECO:0000313" key="8">
    <source>
        <dbReference type="EMBL" id="KNC87710.1"/>
    </source>
</evidence>
<feature type="transmembrane region" description="Helical" evidence="7">
    <location>
        <begin position="283"/>
        <end position="304"/>
    </location>
</feature>
<gene>
    <name evidence="8" type="ORF">SARC_00216</name>
</gene>
<accession>A0A0L0GF87</accession>
<evidence type="ECO:0000256" key="7">
    <source>
        <dbReference type="RuleBase" id="RU365066"/>
    </source>
</evidence>
<dbReference type="PANTHER" id="PTHR13148">
    <property type="entry name" value="PER1-RELATED"/>
    <property type="match status" value="1"/>
</dbReference>
<evidence type="ECO:0000256" key="5">
    <source>
        <dbReference type="ARBA" id="ARBA00022989"/>
    </source>
</evidence>
<evidence type="ECO:0000256" key="4">
    <source>
        <dbReference type="ARBA" id="ARBA00022729"/>
    </source>
</evidence>
<evidence type="ECO:0000256" key="6">
    <source>
        <dbReference type="ARBA" id="ARBA00023136"/>
    </source>
</evidence>
<evidence type="ECO:0000256" key="1">
    <source>
        <dbReference type="ARBA" id="ARBA00004127"/>
    </source>
</evidence>
<dbReference type="AlphaFoldDB" id="A0A0L0GF87"/>
<dbReference type="GO" id="GO:0000139">
    <property type="term" value="C:Golgi membrane"/>
    <property type="evidence" value="ECO:0007669"/>
    <property type="project" value="UniProtKB-SubCell"/>
</dbReference>
<sequence length="321" mass="37778">MMLLLGWRLRPVLVVFIGLPLLKPCLVVASVGDTSYDFQYCLHNCVEEWSGTKYPQNQIDLHLRWLGWTPEEDCQYTCMHAVTEKDVQRGRKIRQFYGKWPFIRIAGVQEPASVFASILNAWAHLTGLQQFTTNTPERYRLRELWMAWSLFSVNAWVWSSIFHCRDTPFTEKMDYFSATAVILVQTYAAARHTNWIRRKNWIFPLALTCFFVYHICYLTFRHRFDYSYNMVAMVTLSVVHSLWWLIWCVLSYRDKPHVRLCVAAIALAGVFMAFEVFDFAPLWGHIDAHCLWHFGTVPVAILWYRFLILDAQQTVDVEHGD</sequence>
<dbReference type="InterPro" id="IPR007217">
    <property type="entry name" value="Per1-like"/>
</dbReference>
<protein>
    <recommendedName>
        <fullName evidence="7">Post-GPI attachment to proteins factor 3</fullName>
    </recommendedName>
</protein>
<dbReference type="GO" id="GO:0016788">
    <property type="term" value="F:hydrolase activity, acting on ester bonds"/>
    <property type="evidence" value="ECO:0007669"/>
    <property type="project" value="TreeGrafter"/>
</dbReference>
<feature type="transmembrane region" description="Helical" evidence="7">
    <location>
        <begin position="258"/>
        <end position="277"/>
    </location>
</feature>
<name>A0A0L0GF87_9EUKA</name>